<dbReference type="InterPro" id="IPR050697">
    <property type="entry name" value="Adenylyl/Guanylyl_Cyclase_3/4"/>
</dbReference>
<reference evidence="2 3" key="1">
    <citation type="submission" date="2018-09" db="EMBL/GenBank/DDBJ databases">
        <authorList>
            <person name="Zhu H."/>
        </authorList>
    </citation>
    <scope>NUCLEOTIDE SEQUENCE [LARGE SCALE GENOMIC DNA]</scope>
    <source>
        <strain evidence="2 3">K2S05-167</strain>
    </source>
</reference>
<dbReference type="GO" id="GO:0006171">
    <property type="term" value="P:cAMP biosynthetic process"/>
    <property type="evidence" value="ECO:0007669"/>
    <property type="project" value="TreeGrafter"/>
</dbReference>
<dbReference type="GO" id="GO:0035556">
    <property type="term" value="P:intracellular signal transduction"/>
    <property type="evidence" value="ECO:0007669"/>
    <property type="project" value="InterPro"/>
</dbReference>
<name>A0A418VAH3_9DEIO</name>
<evidence type="ECO:0000259" key="1">
    <source>
        <dbReference type="PROSITE" id="PS50125"/>
    </source>
</evidence>
<comment type="caution">
    <text evidence="2">The sequence shown here is derived from an EMBL/GenBank/DDBJ whole genome shotgun (WGS) entry which is preliminary data.</text>
</comment>
<dbReference type="OrthoDB" id="310836at2"/>
<dbReference type="GO" id="GO:0004016">
    <property type="term" value="F:adenylate cyclase activity"/>
    <property type="evidence" value="ECO:0007669"/>
    <property type="project" value="UniProtKB-ARBA"/>
</dbReference>
<dbReference type="SUPFAM" id="SSF55073">
    <property type="entry name" value="Nucleotide cyclase"/>
    <property type="match status" value="1"/>
</dbReference>
<evidence type="ECO:0000313" key="3">
    <source>
        <dbReference type="Proteomes" id="UP000286287"/>
    </source>
</evidence>
<dbReference type="RefSeq" id="WP_119765737.1">
    <property type="nucleotide sequence ID" value="NZ_QYUJ01000014.1"/>
</dbReference>
<protein>
    <submittedName>
        <fullName evidence="2">Adenylate/guanylate cyclase domain-containing protein</fullName>
    </submittedName>
</protein>
<dbReference type="InterPro" id="IPR029787">
    <property type="entry name" value="Nucleotide_cyclase"/>
</dbReference>
<dbReference type="CDD" id="cd07302">
    <property type="entry name" value="CHD"/>
    <property type="match status" value="1"/>
</dbReference>
<dbReference type="PROSITE" id="PS50125">
    <property type="entry name" value="GUANYLATE_CYCLASE_2"/>
    <property type="match status" value="1"/>
</dbReference>
<dbReference type="AlphaFoldDB" id="A0A418VAH3"/>
<dbReference type="Pfam" id="PF00211">
    <property type="entry name" value="Guanylate_cyc"/>
    <property type="match status" value="1"/>
</dbReference>
<dbReference type="PANTHER" id="PTHR43081:SF19">
    <property type="entry name" value="PH-SENSITIVE ADENYLATE CYCLASE RV1264"/>
    <property type="match status" value="1"/>
</dbReference>
<dbReference type="InterPro" id="IPR001054">
    <property type="entry name" value="A/G_cyclase"/>
</dbReference>
<evidence type="ECO:0000313" key="2">
    <source>
        <dbReference type="EMBL" id="RJF73032.1"/>
    </source>
</evidence>
<dbReference type="EMBL" id="QYUJ01000014">
    <property type="protein sequence ID" value="RJF73032.1"/>
    <property type="molecule type" value="Genomic_DNA"/>
</dbReference>
<feature type="domain" description="Guanylate cyclase" evidence="1">
    <location>
        <begin position="19"/>
        <end position="140"/>
    </location>
</feature>
<sequence length="202" mass="22021">MNQRLLPLPRQRAQVQHVSVLMLDLVGSTRLARDLPLEHYAALMTELVQLLILSCEAWGGTVLQHQGDGVVACWPQEHTPQAVRCSLEAPQRVARLGLAQQLGVSLQVRGGVANGTVITGEVGSQITAYGLPLNLARRMCDAARPTETLVCADVAEWCQHAQAPLAFALRRDQPALRGFDGDCQAYTAATREQLNHSQMKVI</sequence>
<organism evidence="2 3">
    <name type="scientific">Deinococcus cavernae</name>
    <dbReference type="NCBI Taxonomy" id="2320857"/>
    <lineage>
        <taxon>Bacteria</taxon>
        <taxon>Thermotogati</taxon>
        <taxon>Deinococcota</taxon>
        <taxon>Deinococci</taxon>
        <taxon>Deinococcales</taxon>
        <taxon>Deinococcaceae</taxon>
        <taxon>Deinococcus</taxon>
    </lineage>
</organism>
<proteinExistence type="predicted"/>
<dbReference type="Proteomes" id="UP000286287">
    <property type="component" value="Unassembled WGS sequence"/>
</dbReference>
<dbReference type="PANTHER" id="PTHR43081">
    <property type="entry name" value="ADENYLATE CYCLASE, TERMINAL-DIFFERENTIATION SPECIFIC-RELATED"/>
    <property type="match status" value="1"/>
</dbReference>
<gene>
    <name evidence="2" type="ORF">D3875_17265</name>
</gene>
<accession>A0A418VAH3</accession>
<keyword evidence="3" id="KW-1185">Reference proteome</keyword>
<dbReference type="Gene3D" id="3.30.70.1230">
    <property type="entry name" value="Nucleotide cyclase"/>
    <property type="match status" value="1"/>
</dbReference>